<dbReference type="InterPro" id="IPR036939">
    <property type="entry name" value="Cu2_ascorb_mOase_N_sf"/>
</dbReference>
<dbReference type="RefSeq" id="WP_203915180.1">
    <property type="nucleotide sequence ID" value="NZ_BONY01000135.1"/>
</dbReference>
<dbReference type="Gene3D" id="2.60.120.310">
    <property type="entry name" value="Copper type II, ascorbate-dependent monooxygenase, N-terminal domain"/>
    <property type="match status" value="1"/>
</dbReference>
<dbReference type="InterPro" id="IPR008977">
    <property type="entry name" value="PHM/PNGase_F_dom_sf"/>
</dbReference>
<dbReference type="PANTHER" id="PTHR10157">
    <property type="entry name" value="DOPAMINE BETA HYDROXYLASE RELATED"/>
    <property type="match status" value="1"/>
</dbReference>
<dbReference type="AlphaFoldDB" id="A0A8J3QJZ4"/>
<dbReference type="SUPFAM" id="SSF49742">
    <property type="entry name" value="PHM/PNGase F"/>
    <property type="match status" value="2"/>
</dbReference>
<dbReference type="GO" id="GO:0005507">
    <property type="term" value="F:copper ion binding"/>
    <property type="evidence" value="ECO:0007669"/>
    <property type="project" value="InterPro"/>
</dbReference>
<dbReference type="InterPro" id="IPR024548">
    <property type="entry name" value="Cu2_monoox_C"/>
</dbReference>
<dbReference type="EMBL" id="BONY01000135">
    <property type="protein sequence ID" value="GIH11462.1"/>
    <property type="molecule type" value="Genomic_DNA"/>
</dbReference>
<keyword evidence="4" id="KW-1185">Reference proteome</keyword>
<name>A0A8J3QJZ4_9ACTN</name>
<evidence type="ECO:0000259" key="2">
    <source>
        <dbReference type="Pfam" id="PF03712"/>
    </source>
</evidence>
<accession>A0A8J3QJZ4</accession>
<dbReference type="GO" id="GO:0004500">
    <property type="term" value="F:dopamine beta-monooxygenase activity"/>
    <property type="evidence" value="ECO:0007669"/>
    <property type="project" value="InterPro"/>
</dbReference>
<dbReference type="Proteomes" id="UP000612899">
    <property type="component" value="Unassembled WGS sequence"/>
</dbReference>
<proteinExistence type="predicted"/>
<gene>
    <name evidence="3" type="ORF">Rhe02_95290</name>
</gene>
<dbReference type="PANTHER" id="PTHR10157:SF23">
    <property type="entry name" value="MOXD1 HOMOLOG 1"/>
    <property type="match status" value="1"/>
</dbReference>
<evidence type="ECO:0000256" key="1">
    <source>
        <dbReference type="ARBA" id="ARBA00023157"/>
    </source>
</evidence>
<protein>
    <recommendedName>
        <fullName evidence="2">Copper type II ascorbate-dependent monooxygenase C-terminal domain-containing protein</fullName>
    </recommendedName>
</protein>
<dbReference type="Gene3D" id="2.60.120.230">
    <property type="match status" value="1"/>
</dbReference>
<dbReference type="InterPro" id="IPR014784">
    <property type="entry name" value="Cu2_ascorb_mOase-like_C"/>
</dbReference>
<organism evidence="3 4">
    <name type="scientific">Rhizocola hellebori</name>
    <dbReference type="NCBI Taxonomy" id="1392758"/>
    <lineage>
        <taxon>Bacteria</taxon>
        <taxon>Bacillati</taxon>
        <taxon>Actinomycetota</taxon>
        <taxon>Actinomycetes</taxon>
        <taxon>Micromonosporales</taxon>
        <taxon>Micromonosporaceae</taxon>
        <taxon>Rhizocola</taxon>
    </lineage>
</organism>
<dbReference type="Pfam" id="PF03712">
    <property type="entry name" value="Cu2_monoox_C"/>
    <property type="match status" value="1"/>
</dbReference>
<comment type="caution">
    <text evidence="3">The sequence shown here is derived from an EMBL/GenBank/DDBJ whole genome shotgun (WGS) entry which is preliminary data.</text>
</comment>
<dbReference type="InterPro" id="IPR000945">
    <property type="entry name" value="DBH-like"/>
</dbReference>
<reference evidence="3" key="1">
    <citation type="submission" date="2021-01" db="EMBL/GenBank/DDBJ databases">
        <title>Whole genome shotgun sequence of Rhizocola hellebori NBRC 109834.</title>
        <authorList>
            <person name="Komaki H."/>
            <person name="Tamura T."/>
        </authorList>
    </citation>
    <scope>NUCLEOTIDE SEQUENCE</scope>
    <source>
        <strain evidence="3">NBRC 109834</strain>
    </source>
</reference>
<dbReference type="PROSITE" id="PS51257">
    <property type="entry name" value="PROKAR_LIPOPROTEIN"/>
    <property type="match status" value="1"/>
</dbReference>
<feature type="domain" description="Copper type II ascorbate-dependent monooxygenase C-terminal" evidence="2">
    <location>
        <begin position="280"/>
        <end position="383"/>
    </location>
</feature>
<sequence length="389" mass="41385">MKRAWVLLLIGALAACTTTPTTPVSEVNADPHAAHRTFSAAPPAPLREGERFLELSMARPFTPTASGGGNDEYRCFLVDPQLTERTFITGSQFLPQNADLVHHAIFFRVKPTDVPKATKMDADAGGDGWTCFGGTGVGSDLGGRAGGGAAAWIAAWAPGGDEVILGSKTGYEMEPGSRIIMQIHYNLLAAKGKPVGEDKSGIRLRLMEGKAGLKPLQTTLLPAPVELPCAADESGPLCERKLAVINVQERFGNQAGFTVAGLNLLCNNGNPAPGPTQKCDTKVREPGMVYAVAGHMHLLGRSIKVELNPGTPQAKVLLDVPSYNFDDQGARALPEPVKVNRGDTLRVTCTHDAGLRKMLPALKDVAPRYVVWGEGTSDEMCLGIVTWTK</sequence>
<keyword evidence="1" id="KW-1015">Disulfide bond</keyword>
<evidence type="ECO:0000313" key="4">
    <source>
        <dbReference type="Proteomes" id="UP000612899"/>
    </source>
</evidence>
<evidence type="ECO:0000313" key="3">
    <source>
        <dbReference type="EMBL" id="GIH11462.1"/>
    </source>
</evidence>